<dbReference type="Proteomes" id="UP001212841">
    <property type="component" value="Unassembled WGS sequence"/>
</dbReference>
<protein>
    <submittedName>
        <fullName evidence="6">Exostoses (Multiple)-like 3</fullName>
    </submittedName>
</protein>
<dbReference type="Pfam" id="PF09258">
    <property type="entry name" value="Glyco_transf_64"/>
    <property type="match status" value="1"/>
</dbReference>
<gene>
    <name evidence="6" type="primary">EXTL3_2</name>
    <name evidence="6" type="ORF">HK097_010989</name>
</gene>
<accession>A0AAD5S9L9</accession>
<organism evidence="6 7">
    <name type="scientific">Rhizophlyctis rosea</name>
    <dbReference type="NCBI Taxonomy" id="64517"/>
    <lineage>
        <taxon>Eukaryota</taxon>
        <taxon>Fungi</taxon>
        <taxon>Fungi incertae sedis</taxon>
        <taxon>Chytridiomycota</taxon>
        <taxon>Chytridiomycota incertae sedis</taxon>
        <taxon>Chytridiomycetes</taxon>
        <taxon>Rhizophlyctidales</taxon>
        <taxon>Rhizophlyctidaceae</taxon>
        <taxon>Rhizophlyctis</taxon>
    </lineage>
</organism>
<evidence type="ECO:0000256" key="4">
    <source>
        <dbReference type="ARBA" id="ARBA00023157"/>
    </source>
</evidence>
<sequence length="652" mass="73599">MGYPFFRTVLPLVLCALLGVFWMGFEVGSVLGGSQGNLSGGDVGADSGEQGGRKAGLVGSGRMDDVEQKGFNKVNTDGGLGKVVAMPMKKESFAYVTLLCDDVMLDATLVLAHSIKLTGSPHPFIVLTLAGVSNEAYLKLRTPGVGVDEVREVPQLEYPFPINDARRAINKMCRYSKLHLWDLDFTKIVYLDADVLVVKNIDDLFQWPEFSAALDMGGTYNTGVFVAEPSKATYMAMLETYPTAPSYNVGDQGFLNWFFTQPFATQPHTLPPAYNTPVKFKEYAIWPMQRVAARILHFTSETKPWTFWFTPHAHWERNFDAGLFYRWIKVRRDIEEILSASGVISEPLDAETLSDKPWPNAHRVPRICDAFPNYTSRFPITDQYSVLVGTWDRIPFLLKAISHYRQSSLVHTIFITWHNPALAIPDSLKQLETPTSANITTGPRIEFLKQHTNTLNNRFNPIRRLKTRHIFIADEDVRVPIEDIDFAFSLTDTNPHALIGFFPRGHRVVPSTSHLPNPEYEYVLRREPDTPTYSIMLTKSLFTPSDFLYTYTCLLPPKIHAYIDSIKNCEDIAFNMMVSGLTGLAPVAVNSTVDDFGTTSGISWQTGHLGERSGCLNGLVEIWGRMVLRGTEVQAFRYSRVKYRKMRFEEWV</sequence>
<keyword evidence="7" id="KW-1185">Reference proteome</keyword>
<dbReference type="EMBL" id="JADGJD010000867">
    <property type="protein sequence ID" value="KAJ3047981.1"/>
    <property type="molecule type" value="Genomic_DNA"/>
</dbReference>
<evidence type="ECO:0000256" key="1">
    <source>
        <dbReference type="ARBA" id="ARBA00004370"/>
    </source>
</evidence>
<feature type="domain" description="Glycosyl transferase 64" evidence="5">
    <location>
        <begin position="384"/>
        <end position="635"/>
    </location>
</feature>
<dbReference type="InterPro" id="IPR004263">
    <property type="entry name" value="Exostosin"/>
</dbReference>
<evidence type="ECO:0000313" key="6">
    <source>
        <dbReference type="EMBL" id="KAJ3047981.1"/>
    </source>
</evidence>
<evidence type="ECO:0000256" key="3">
    <source>
        <dbReference type="ARBA" id="ARBA00023136"/>
    </source>
</evidence>
<evidence type="ECO:0000259" key="5">
    <source>
        <dbReference type="Pfam" id="PF09258"/>
    </source>
</evidence>
<comment type="subcellular location">
    <subcellularLocation>
        <location evidence="1">Membrane</location>
    </subcellularLocation>
</comment>
<dbReference type="InterPro" id="IPR015338">
    <property type="entry name" value="GT64_dom"/>
</dbReference>
<proteinExistence type="predicted"/>
<dbReference type="InterPro" id="IPR029044">
    <property type="entry name" value="Nucleotide-diphossugar_trans"/>
</dbReference>
<keyword evidence="3" id="KW-0472">Membrane</keyword>
<keyword evidence="4" id="KW-1015">Disulfide bond</keyword>
<evidence type="ECO:0000313" key="7">
    <source>
        <dbReference type="Proteomes" id="UP001212841"/>
    </source>
</evidence>
<dbReference type="AlphaFoldDB" id="A0AAD5S9L9"/>
<dbReference type="Pfam" id="PF01501">
    <property type="entry name" value="Glyco_transf_8"/>
    <property type="match status" value="2"/>
</dbReference>
<keyword evidence="2" id="KW-0808">Transferase</keyword>
<dbReference type="PANTHER" id="PTHR48261:SF2">
    <property type="entry name" value="ACETYLGLUCOSAMINYLTRANSFERASE"/>
    <property type="match status" value="1"/>
</dbReference>
<evidence type="ECO:0000256" key="2">
    <source>
        <dbReference type="ARBA" id="ARBA00022679"/>
    </source>
</evidence>
<dbReference type="InterPro" id="IPR002495">
    <property type="entry name" value="Glyco_trans_8"/>
</dbReference>
<dbReference type="PANTHER" id="PTHR48261">
    <property type="entry name" value="ACETYLGLUCOSAMINYLTRANSFERASE"/>
    <property type="match status" value="1"/>
</dbReference>
<dbReference type="GO" id="GO:0016020">
    <property type="term" value="C:membrane"/>
    <property type="evidence" value="ECO:0007669"/>
    <property type="project" value="UniProtKB-SubCell"/>
</dbReference>
<dbReference type="Gene3D" id="3.90.550.10">
    <property type="entry name" value="Spore Coat Polysaccharide Biosynthesis Protein SpsA, Chain A"/>
    <property type="match status" value="2"/>
</dbReference>
<name>A0AAD5S9L9_9FUNG</name>
<comment type="caution">
    <text evidence="6">The sequence shown here is derived from an EMBL/GenBank/DDBJ whole genome shotgun (WGS) entry which is preliminary data.</text>
</comment>
<dbReference type="SUPFAM" id="SSF53448">
    <property type="entry name" value="Nucleotide-diphospho-sugar transferases"/>
    <property type="match status" value="2"/>
</dbReference>
<dbReference type="GO" id="GO:0016757">
    <property type="term" value="F:glycosyltransferase activity"/>
    <property type="evidence" value="ECO:0007669"/>
    <property type="project" value="InterPro"/>
</dbReference>
<reference evidence="6" key="1">
    <citation type="submission" date="2020-05" db="EMBL/GenBank/DDBJ databases">
        <title>Phylogenomic resolution of chytrid fungi.</title>
        <authorList>
            <person name="Stajich J.E."/>
            <person name="Amses K."/>
            <person name="Simmons R."/>
            <person name="Seto K."/>
            <person name="Myers J."/>
            <person name="Bonds A."/>
            <person name="Quandt C.A."/>
            <person name="Barry K."/>
            <person name="Liu P."/>
            <person name="Grigoriev I."/>
            <person name="Longcore J.E."/>
            <person name="James T.Y."/>
        </authorList>
    </citation>
    <scope>NUCLEOTIDE SEQUENCE</scope>
    <source>
        <strain evidence="6">JEL0318</strain>
    </source>
</reference>